<dbReference type="FunFam" id="1.10.238.10:FF:000001">
    <property type="entry name" value="Calmodulin 1"/>
    <property type="match status" value="1"/>
</dbReference>
<dbReference type="InterPro" id="IPR018247">
    <property type="entry name" value="EF_Hand_1_Ca_BS"/>
</dbReference>
<dbReference type="SMART" id="SM00054">
    <property type="entry name" value="EFh"/>
    <property type="match status" value="3"/>
</dbReference>
<evidence type="ECO:0000256" key="1">
    <source>
        <dbReference type="ARBA" id="ARBA00022737"/>
    </source>
</evidence>
<dbReference type="InterPro" id="IPR050230">
    <property type="entry name" value="CALM/Myosin/TropC-like"/>
</dbReference>
<sequence>MSHLIKTIKYKDNVGLWKNKKYLIKEAFTSMDTDSDGYLDYQEAKTAMKALGLAINKSFVLSVIRMYDKRGDSKISFDDFYYVVFEKLKTQDPIDHLKYAFKIFTAESPIKKIRLEDLQRINIKIDSNLTLDEMQLMIKEFDKNEDDSIDEAEFIEMMTESEN</sequence>
<dbReference type="SUPFAM" id="SSF47473">
    <property type="entry name" value="EF-hand"/>
    <property type="match status" value="1"/>
</dbReference>
<dbReference type="GO" id="GO:0016460">
    <property type="term" value="C:myosin II complex"/>
    <property type="evidence" value="ECO:0007669"/>
    <property type="project" value="TreeGrafter"/>
</dbReference>
<organism evidence="4 5">
    <name type="scientific">Vespula germanica</name>
    <name type="common">German yellow jacket</name>
    <name type="synonym">Paravespula germanica</name>
    <dbReference type="NCBI Taxonomy" id="30212"/>
    <lineage>
        <taxon>Eukaryota</taxon>
        <taxon>Metazoa</taxon>
        <taxon>Ecdysozoa</taxon>
        <taxon>Arthropoda</taxon>
        <taxon>Hexapoda</taxon>
        <taxon>Insecta</taxon>
        <taxon>Pterygota</taxon>
        <taxon>Neoptera</taxon>
        <taxon>Endopterygota</taxon>
        <taxon>Hymenoptera</taxon>
        <taxon>Apocrita</taxon>
        <taxon>Aculeata</taxon>
        <taxon>Vespoidea</taxon>
        <taxon>Vespidae</taxon>
        <taxon>Vespinae</taxon>
        <taxon>Vespula</taxon>
    </lineage>
</organism>
<keyword evidence="1" id="KW-0677">Repeat</keyword>
<keyword evidence="5" id="KW-1185">Reference proteome</keyword>
<evidence type="ECO:0000313" key="4">
    <source>
        <dbReference type="EMBL" id="KAF7406468.1"/>
    </source>
</evidence>
<protein>
    <recommendedName>
        <fullName evidence="3">EF-hand domain-containing protein</fullName>
    </recommendedName>
</protein>
<dbReference type="PANTHER" id="PTHR23048:SF59">
    <property type="entry name" value="EF-HAND SUPERFAMILY PROTEIN"/>
    <property type="match status" value="1"/>
</dbReference>
<feature type="domain" description="EF-hand" evidence="3">
    <location>
        <begin position="24"/>
        <end position="54"/>
    </location>
</feature>
<dbReference type="PROSITE" id="PS00018">
    <property type="entry name" value="EF_HAND_1"/>
    <property type="match status" value="1"/>
</dbReference>
<dbReference type="Pfam" id="PF13833">
    <property type="entry name" value="EF-hand_8"/>
    <property type="match status" value="1"/>
</dbReference>
<evidence type="ECO:0000313" key="5">
    <source>
        <dbReference type="Proteomes" id="UP000617340"/>
    </source>
</evidence>
<dbReference type="AlphaFoldDB" id="A0A834KGW7"/>
<evidence type="ECO:0000259" key="3">
    <source>
        <dbReference type="PROSITE" id="PS50222"/>
    </source>
</evidence>
<dbReference type="InterPro" id="IPR011992">
    <property type="entry name" value="EF-hand-dom_pair"/>
</dbReference>
<feature type="domain" description="EF-hand" evidence="3">
    <location>
        <begin position="129"/>
        <end position="163"/>
    </location>
</feature>
<gene>
    <name evidence="4" type="ORF">HZH68_005837</name>
</gene>
<dbReference type="EMBL" id="JACSDZ010000004">
    <property type="protein sequence ID" value="KAF7406468.1"/>
    <property type="molecule type" value="Genomic_DNA"/>
</dbReference>
<evidence type="ECO:0000256" key="2">
    <source>
        <dbReference type="ARBA" id="ARBA00022837"/>
    </source>
</evidence>
<proteinExistence type="predicted"/>
<dbReference type="Gene3D" id="1.10.238.10">
    <property type="entry name" value="EF-hand"/>
    <property type="match status" value="2"/>
</dbReference>
<reference evidence="4" key="1">
    <citation type="journal article" date="2020" name="G3 (Bethesda)">
        <title>High-Quality Assemblies for Three Invasive Social Wasps from the &lt;i&gt;Vespula&lt;/i&gt; Genus.</title>
        <authorList>
            <person name="Harrop T.W.R."/>
            <person name="Guhlin J."/>
            <person name="McLaughlin G.M."/>
            <person name="Permina E."/>
            <person name="Stockwell P."/>
            <person name="Gilligan J."/>
            <person name="Le Lec M.F."/>
            <person name="Gruber M.A.M."/>
            <person name="Quinn O."/>
            <person name="Lovegrove M."/>
            <person name="Duncan E.J."/>
            <person name="Remnant E.J."/>
            <person name="Van Eeckhoven J."/>
            <person name="Graham B."/>
            <person name="Knapp R.A."/>
            <person name="Langford K.W."/>
            <person name="Kronenberg Z."/>
            <person name="Press M.O."/>
            <person name="Eacker S.M."/>
            <person name="Wilson-Rankin E.E."/>
            <person name="Purcell J."/>
            <person name="Lester P.J."/>
            <person name="Dearden P.K."/>
        </authorList>
    </citation>
    <scope>NUCLEOTIDE SEQUENCE</scope>
    <source>
        <strain evidence="4">Linc-1</strain>
    </source>
</reference>
<comment type="caution">
    <text evidence="4">The sequence shown here is derived from an EMBL/GenBank/DDBJ whole genome shotgun (WGS) entry which is preliminary data.</text>
</comment>
<keyword evidence="2" id="KW-0106">Calcium</keyword>
<dbReference type="PROSITE" id="PS50222">
    <property type="entry name" value="EF_HAND_2"/>
    <property type="match status" value="3"/>
</dbReference>
<accession>A0A834KGW7</accession>
<dbReference type="GO" id="GO:0005509">
    <property type="term" value="F:calcium ion binding"/>
    <property type="evidence" value="ECO:0007669"/>
    <property type="project" value="InterPro"/>
</dbReference>
<dbReference type="InterPro" id="IPR002048">
    <property type="entry name" value="EF_hand_dom"/>
</dbReference>
<dbReference type="Proteomes" id="UP000617340">
    <property type="component" value="Unassembled WGS sequence"/>
</dbReference>
<dbReference type="Pfam" id="PF13499">
    <property type="entry name" value="EF-hand_7"/>
    <property type="match status" value="1"/>
</dbReference>
<name>A0A834KGW7_VESGE</name>
<feature type="domain" description="EF-hand" evidence="3">
    <location>
        <begin position="55"/>
        <end position="90"/>
    </location>
</feature>
<dbReference type="PANTHER" id="PTHR23048">
    <property type="entry name" value="MYOSIN LIGHT CHAIN 1, 3"/>
    <property type="match status" value="1"/>
</dbReference>